<gene>
    <name evidence="7" type="ORF">SAMN04244570_0789</name>
</gene>
<evidence type="ECO:0000313" key="8">
    <source>
        <dbReference type="Proteomes" id="UP000190042"/>
    </source>
</evidence>
<reference evidence="8" key="1">
    <citation type="submission" date="2017-02" db="EMBL/GenBank/DDBJ databases">
        <authorList>
            <person name="Varghese N."/>
            <person name="Submissions S."/>
        </authorList>
    </citation>
    <scope>NUCLEOTIDE SEQUENCE [LARGE SCALE GENOMIC DNA]</scope>
    <source>
        <strain evidence="8">DSM 23966</strain>
    </source>
</reference>
<evidence type="ECO:0000259" key="6">
    <source>
        <dbReference type="PROSITE" id="PS51352"/>
    </source>
</evidence>
<dbReference type="Proteomes" id="UP000190042">
    <property type="component" value="Unassembled WGS sequence"/>
</dbReference>
<evidence type="ECO:0000256" key="3">
    <source>
        <dbReference type="PIRSR" id="PIRSR603782-1"/>
    </source>
</evidence>
<proteinExistence type="inferred from homology"/>
<evidence type="ECO:0000256" key="5">
    <source>
        <dbReference type="SAM" id="SignalP"/>
    </source>
</evidence>
<accession>A0A1T4XHP2</accession>
<dbReference type="PROSITE" id="PS51352">
    <property type="entry name" value="THIOREDOXIN_2"/>
    <property type="match status" value="1"/>
</dbReference>
<feature type="disulfide bond" description="Redox-active" evidence="4">
    <location>
        <begin position="64"/>
        <end position="68"/>
    </location>
</feature>
<feature type="domain" description="Thioredoxin" evidence="6">
    <location>
        <begin position="26"/>
        <end position="193"/>
    </location>
</feature>
<keyword evidence="5" id="KW-0732">Signal</keyword>
<dbReference type="PANTHER" id="PTHR12151">
    <property type="entry name" value="ELECTRON TRANSPORT PROTIN SCO1/SENC FAMILY MEMBER"/>
    <property type="match status" value="1"/>
</dbReference>
<dbReference type="CDD" id="cd02968">
    <property type="entry name" value="SCO"/>
    <property type="match status" value="1"/>
</dbReference>
<name>A0A1T4XHP2_9BACL</name>
<dbReference type="Gene3D" id="3.40.30.10">
    <property type="entry name" value="Glutaredoxin"/>
    <property type="match status" value="1"/>
</dbReference>
<feature type="binding site" evidence="3">
    <location>
        <position position="156"/>
    </location>
    <ligand>
        <name>Cu cation</name>
        <dbReference type="ChEBI" id="CHEBI:23378"/>
    </ligand>
</feature>
<dbReference type="InterPro" id="IPR036249">
    <property type="entry name" value="Thioredoxin-like_sf"/>
</dbReference>
<evidence type="ECO:0000256" key="1">
    <source>
        <dbReference type="ARBA" id="ARBA00010996"/>
    </source>
</evidence>
<evidence type="ECO:0000256" key="4">
    <source>
        <dbReference type="PIRSR" id="PIRSR603782-2"/>
    </source>
</evidence>
<protein>
    <submittedName>
        <fullName evidence="7">Protein SCO1/2</fullName>
    </submittedName>
</protein>
<feature type="chain" id="PRO_5010560542" evidence="5">
    <location>
        <begin position="27"/>
        <end position="196"/>
    </location>
</feature>
<feature type="binding site" evidence="3">
    <location>
        <position position="68"/>
    </location>
    <ligand>
        <name>Cu cation</name>
        <dbReference type="ChEBI" id="CHEBI:23378"/>
    </ligand>
</feature>
<sequence>MKKKFFVPLMLIFVLMLSACGGGFKADHKYKVEPFEFTNQNHEKVSNEDLKGDVWLAQFIFTVCTSACPPMMNNMVELQENLQAEGVEDYKIVSFSIDPDVDTPEALKEYMQAFGPPDESKWEMLTGYDMKTIEKLAASSFKTAVKDIPNSDQVLHGTAFGLVNQKGEVVKLYDGYSDVPYDTIVKDMKELIKEGN</sequence>
<evidence type="ECO:0000256" key="2">
    <source>
        <dbReference type="ARBA" id="ARBA00023008"/>
    </source>
</evidence>
<dbReference type="PROSITE" id="PS51257">
    <property type="entry name" value="PROKAR_LIPOPROTEIN"/>
    <property type="match status" value="1"/>
</dbReference>
<keyword evidence="8" id="KW-1185">Reference proteome</keyword>
<dbReference type="AlphaFoldDB" id="A0A1T4XHP2"/>
<dbReference type="RefSeq" id="WP_009496695.1">
    <property type="nucleotide sequence ID" value="NZ_FUYJ01000001.1"/>
</dbReference>
<keyword evidence="3" id="KW-0479">Metal-binding</keyword>
<organism evidence="7 8">
    <name type="scientific">Sporosarcina newyorkensis</name>
    <dbReference type="NCBI Taxonomy" id="759851"/>
    <lineage>
        <taxon>Bacteria</taxon>
        <taxon>Bacillati</taxon>
        <taxon>Bacillota</taxon>
        <taxon>Bacilli</taxon>
        <taxon>Bacillales</taxon>
        <taxon>Caryophanaceae</taxon>
        <taxon>Sporosarcina</taxon>
    </lineage>
</organism>
<evidence type="ECO:0000313" key="7">
    <source>
        <dbReference type="EMBL" id="SKA89092.1"/>
    </source>
</evidence>
<dbReference type="InterPro" id="IPR003782">
    <property type="entry name" value="SCO1/SenC"/>
</dbReference>
<feature type="binding site" evidence="3">
    <location>
        <position position="64"/>
    </location>
    <ligand>
        <name>Cu cation</name>
        <dbReference type="ChEBI" id="CHEBI:23378"/>
    </ligand>
</feature>
<dbReference type="InterPro" id="IPR013766">
    <property type="entry name" value="Thioredoxin_domain"/>
</dbReference>
<dbReference type="GO" id="GO:0046872">
    <property type="term" value="F:metal ion binding"/>
    <property type="evidence" value="ECO:0007669"/>
    <property type="project" value="UniProtKB-KW"/>
</dbReference>
<keyword evidence="2 3" id="KW-0186">Copper</keyword>
<comment type="similarity">
    <text evidence="1">Belongs to the SCO1/2 family.</text>
</comment>
<dbReference type="EMBL" id="FUYJ01000001">
    <property type="protein sequence ID" value="SKA89092.1"/>
    <property type="molecule type" value="Genomic_DNA"/>
</dbReference>
<dbReference type="Pfam" id="PF02630">
    <property type="entry name" value="SCO1-SenC"/>
    <property type="match status" value="1"/>
</dbReference>
<keyword evidence="4" id="KW-1015">Disulfide bond</keyword>
<dbReference type="SUPFAM" id="SSF52833">
    <property type="entry name" value="Thioredoxin-like"/>
    <property type="match status" value="1"/>
</dbReference>
<feature type="signal peptide" evidence="5">
    <location>
        <begin position="1"/>
        <end position="26"/>
    </location>
</feature>
<dbReference type="PANTHER" id="PTHR12151:SF25">
    <property type="entry name" value="LINALOOL DEHYDRATASE_ISOMERASE DOMAIN-CONTAINING PROTEIN"/>
    <property type="match status" value="1"/>
</dbReference>